<dbReference type="InterPro" id="IPR027417">
    <property type="entry name" value="P-loop_NTPase"/>
</dbReference>
<sequence>MLQEIRIKSLGVIAESTVEFAPGFNVITGETGAGKTMLLTALSLVLGGKADAQLVRAGADRAAAAASFTPTSEAGALLLSMDIEEDESAIILGRSLNPDGRSKGVLNGAPATGAQLAQVGAHLISIHAQNSNGALRRATTQRDLLDAYGGEEHLQLLEHVGMCFAKAHRAMEDLAIFETEVQAADARRNELQELVEKVGPLDLKIGEIDSIKSDRERLGHLDLLRELASAIVTSLESIAGEHLGLAERNFDQLQRVDSTAMDLSKRFASLVIELSDIESETRRYLTKLDADPTELSRIETRFAAVSAILKRFNAQDESDLLSEFTSARAALLAYEDSESTRVTLRAAAAKAESEFFEGAERLSAARKGIALRLSTAVTTEIRELALPHSTFHVEITTDSSIPFEKAHAFGVDEIEFRFTAHTGGALLPIVKAASGGELSRLMLAIEVVLASIDPVPTYVFDEVDAGVGGSAAIEVGRRLAMLGKHSQVIVVTHLPQVAAWADHHVVITKESAGVTVSNVAVLDDSARVVEIARMLGGISESENAQAHAQELLALRATLERPTKGASKKKPAATPSA</sequence>
<gene>
    <name evidence="11" type="ORF">UFOPK2342_00716</name>
</gene>
<keyword evidence="5" id="KW-0227">DNA damage</keyword>
<dbReference type="GO" id="GO:0009432">
    <property type="term" value="P:SOS response"/>
    <property type="evidence" value="ECO:0007669"/>
    <property type="project" value="TreeGrafter"/>
</dbReference>
<comment type="function">
    <text evidence="1">May be involved in recombinational repair of damaged DNA.</text>
</comment>
<keyword evidence="6" id="KW-0067">ATP-binding</keyword>
<comment type="similarity">
    <text evidence="2">Belongs to the RecN family.</text>
</comment>
<evidence type="ECO:0000256" key="8">
    <source>
        <dbReference type="ARBA" id="ARBA00033408"/>
    </source>
</evidence>
<reference evidence="11" key="1">
    <citation type="submission" date="2020-05" db="EMBL/GenBank/DDBJ databases">
        <authorList>
            <person name="Chiriac C."/>
            <person name="Salcher M."/>
            <person name="Ghai R."/>
            <person name="Kavagutti S V."/>
        </authorList>
    </citation>
    <scope>NUCLEOTIDE SEQUENCE</scope>
</reference>
<evidence type="ECO:0000256" key="7">
    <source>
        <dbReference type="ARBA" id="ARBA00023204"/>
    </source>
</evidence>
<evidence type="ECO:0000256" key="4">
    <source>
        <dbReference type="ARBA" id="ARBA00022741"/>
    </source>
</evidence>
<dbReference type="GO" id="GO:0043590">
    <property type="term" value="C:bacterial nucleoid"/>
    <property type="evidence" value="ECO:0007669"/>
    <property type="project" value="TreeGrafter"/>
</dbReference>
<proteinExistence type="inferred from homology"/>
<dbReference type="Gene3D" id="3.40.50.300">
    <property type="entry name" value="P-loop containing nucleotide triphosphate hydrolases"/>
    <property type="match status" value="2"/>
</dbReference>
<dbReference type="PIRSF" id="PIRSF003128">
    <property type="entry name" value="RecN"/>
    <property type="match status" value="1"/>
</dbReference>
<evidence type="ECO:0000256" key="2">
    <source>
        <dbReference type="ARBA" id="ARBA00009441"/>
    </source>
</evidence>
<dbReference type="NCBIfam" id="TIGR00634">
    <property type="entry name" value="recN"/>
    <property type="match status" value="1"/>
</dbReference>
<dbReference type="PANTHER" id="PTHR11059:SF0">
    <property type="entry name" value="DNA REPAIR PROTEIN RECN"/>
    <property type="match status" value="1"/>
</dbReference>
<dbReference type="AlphaFoldDB" id="A0A6J6MNH5"/>
<dbReference type="SUPFAM" id="SSF52540">
    <property type="entry name" value="P-loop containing nucleoside triphosphate hydrolases"/>
    <property type="match status" value="1"/>
</dbReference>
<protein>
    <recommendedName>
        <fullName evidence="3">DNA repair protein RecN</fullName>
    </recommendedName>
    <alternativeName>
        <fullName evidence="8">Recombination protein N</fullName>
    </alternativeName>
</protein>
<dbReference type="CDD" id="cd03241">
    <property type="entry name" value="ABC_RecN"/>
    <property type="match status" value="1"/>
</dbReference>
<dbReference type="InterPro" id="IPR004604">
    <property type="entry name" value="DNA_recomb/repair_RecN"/>
</dbReference>
<accession>A0A6J6MNH5</accession>
<dbReference type="PANTHER" id="PTHR11059">
    <property type="entry name" value="DNA REPAIR PROTEIN RECN"/>
    <property type="match status" value="1"/>
</dbReference>
<evidence type="ECO:0000256" key="9">
    <source>
        <dbReference type="SAM" id="MobiDB-lite"/>
    </source>
</evidence>
<feature type="region of interest" description="Disordered" evidence="9">
    <location>
        <begin position="557"/>
        <end position="576"/>
    </location>
</feature>
<dbReference type="GO" id="GO:0006281">
    <property type="term" value="P:DNA repair"/>
    <property type="evidence" value="ECO:0007669"/>
    <property type="project" value="UniProtKB-KW"/>
</dbReference>
<evidence type="ECO:0000313" key="11">
    <source>
        <dbReference type="EMBL" id="CAB4675099.1"/>
    </source>
</evidence>
<name>A0A6J6MNH5_9ZZZZ</name>
<dbReference type="GO" id="GO:0005524">
    <property type="term" value="F:ATP binding"/>
    <property type="evidence" value="ECO:0007669"/>
    <property type="project" value="UniProtKB-KW"/>
</dbReference>
<evidence type="ECO:0000256" key="5">
    <source>
        <dbReference type="ARBA" id="ARBA00022763"/>
    </source>
</evidence>
<evidence type="ECO:0000256" key="3">
    <source>
        <dbReference type="ARBA" id="ARBA00021315"/>
    </source>
</evidence>
<evidence type="ECO:0000256" key="1">
    <source>
        <dbReference type="ARBA" id="ARBA00003618"/>
    </source>
</evidence>
<feature type="domain" description="RecF/RecN/SMC N-terminal" evidence="10">
    <location>
        <begin position="2"/>
        <end position="514"/>
    </location>
</feature>
<organism evidence="11">
    <name type="scientific">freshwater metagenome</name>
    <dbReference type="NCBI Taxonomy" id="449393"/>
    <lineage>
        <taxon>unclassified sequences</taxon>
        <taxon>metagenomes</taxon>
        <taxon>ecological metagenomes</taxon>
    </lineage>
</organism>
<dbReference type="EMBL" id="CAEZXB010000010">
    <property type="protein sequence ID" value="CAB4675099.1"/>
    <property type="molecule type" value="Genomic_DNA"/>
</dbReference>
<keyword evidence="7" id="KW-0234">DNA repair</keyword>
<evidence type="ECO:0000259" key="10">
    <source>
        <dbReference type="Pfam" id="PF02463"/>
    </source>
</evidence>
<keyword evidence="4" id="KW-0547">Nucleotide-binding</keyword>
<dbReference type="GO" id="GO:0006310">
    <property type="term" value="P:DNA recombination"/>
    <property type="evidence" value="ECO:0007669"/>
    <property type="project" value="InterPro"/>
</dbReference>
<dbReference type="Pfam" id="PF02463">
    <property type="entry name" value="SMC_N"/>
    <property type="match status" value="1"/>
</dbReference>
<dbReference type="InterPro" id="IPR003395">
    <property type="entry name" value="RecF/RecN/SMC_N"/>
</dbReference>
<evidence type="ECO:0000256" key="6">
    <source>
        <dbReference type="ARBA" id="ARBA00022840"/>
    </source>
</evidence>